<dbReference type="PROSITE" id="PS50835">
    <property type="entry name" value="IG_LIKE"/>
    <property type="match status" value="2"/>
</dbReference>
<dbReference type="InterPro" id="IPR007110">
    <property type="entry name" value="Ig-like_dom"/>
</dbReference>
<accession>A0AAN0IUL3</accession>
<evidence type="ECO:0000256" key="2">
    <source>
        <dbReference type="ARBA" id="ARBA00023136"/>
    </source>
</evidence>
<keyword evidence="6" id="KW-0732">Signal</keyword>
<keyword evidence="4" id="KW-0325">Glycoprotein</keyword>
<dbReference type="GO" id="GO:0098609">
    <property type="term" value="P:cell-cell adhesion"/>
    <property type="evidence" value="ECO:0007669"/>
    <property type="project" value="TreeGrafter"/>
</dbReference>
<keyword evidence="3" id="KW-1015">Disulfide bond</keyword>
<reference evidence="8" key="2">
    <citation type="submission" date="2024-06" db="UniProtKB">
        <authorList>
            <consortium name="EnsemblMetazoa"/>
        </authorList>
    </citation>
    <scope>IDENTIFICATION</scope>
</reference>
<dbReference type="SUPFAM" id="SSF48726">
    <property type="entry name" value="Immunoglobulin"/>
    <property type="match status" value="2"/>
</dbReference>
<evidence type="ECO:0000256" key="4">
    <source>
        <dbReference type="ARBA" id="ARBA00023180"/>
    </source>
</evidence>
<evidence type="ECO:0000256" key="5">
    <source>
        <dbReference type="ARBA" id="ARBA00023319"/>
    </source>
</evidence>
<dbReference type="RefSeq" id="XP_011409550.2">
    <property type="nucleotide sequence ID" value="XM_011411248.2"/>
</dbReference>
<dbReference type="GO" id="GO:0005911">
    <property type="term" value="C:cell-cell junction"/>
    <property type="evidence" value="ECO:0007669"/>
    <property type="project" value="TreeGrafter"/>
</dbReference>
<organism evidence="8 9">
    <name type="scientific">Amphimedon queenslandica</name>
    <name type="common">Sponge</name>
    <dbReference type="NCBI Taxonomy" id="400682"/>
    <lineage>
        <taxon>Eukaryota</taxon>
        <taxon>Metazoa</taxon>
        <taxon>Porifera</taxon>
        <taxon>Demospongiae</taxon>
        <taxon>Heteroscleromorpha</taxon>
        <taxon>Haplosclerida</taxon>
        <taxon>Niphatidae</taxon>
        <taxon>Amphimedon</taxon>
    </lineage>
</organism>
<dbReference type="PANTHER" id="PTHR11640">
    <property type="entry name" value="NEPHRIN"/>
    <property type="match status" value="1"/>
</dbReference>
<dbReference type="EnsemblMetazoa" id="XM_011411248.2">
    <property type="protein sequence ID" value="XP_011409550.2"/>
    <property type="gene ID" value="LOC105316400"/>
</dbReference>
<protein>
    <recommendedName>
        <fullName evidence="7">Ig-like domain-containing protein</fullName>
    </recommendedName>
</protein>
<evidence type="ECO:0000313" key="9">
    <source>
        <dbReference type="Proteomes" id="UP000007879"/>
    </source>
</evidence>
<dbReference type="Gene3D" id="2.60.40.10">
    <property type="entry name" value="Immunoglobulins"/>
    <property type="match status" value="2"/>
</dbReference>
<name>A0AAN0IUL3_AMPQE</name>
<evidence type="ECO:0000256" key="1">
    <source>
        <dbReference type="ARBA" id="ARBA00004479"/>
    </source>
</evidence>
<dbReference type="CDD" id="cd00096">
    <property type="entry name" value="Ig"/>
    <property type="match status" value="1"/>
</dbReference>
<dbReference type="GeneID" id="105316400"/>
<evidence type="ECO:0000313" key="8">
    <source>
        <dbReference type="EnsemblMetazoa" id="XP_011409550.2"/>
    </source>
</evidence>
<dbReference type="SMART" id="SM00409">
    <property type="entry name" value="IG"/>
    <property type="match status" value="2"/>
</dbReference>
<feature type="chain" id="PRO_5042846245" description="Ig-like domain-containing protein" evidence="6">
    <location>
        <begin position="21"/>
        <end position="412"/>
    </location>
</feature>
<evidence type="ECO:0000256" key="6">
    <source>
        <dbReference type="SAM" id="SignalP"/>
    </source>
</evidence>
<feature type="signal peptide" evidence="6">
    <location>
        <begin position="1"/>
        <end position="20"/>
    </location>
</feature>
<proteinExistence type="predicted"/>
<dbReference type="InterPro" id="IPR036179">
    <property type="entry name" value="Ig-like_dom_sf"/>
</dbReference>
<reference evidence="9" key="1">
    <citation type="journal article" date="2010" name="Nature">
        <title>The Amphimedon queenslandica genome and the evolution of animal complexity.</title>
        <authorList>
            <person name="Srivastava M."/>
            <person name="Simakov O."/>
            <person name="Chapman J."/>
            <person name="Fahey B."/>
            <person name="Gauthier M.E."/>
            <person name="Mitros T."/>
            <person name="Richards G.S."/>
            <person name="Conaco C."/>
            <person name="Dacre M."/>
            <person name="Hellsten U."/>
            <person name="Larroux C."/>
            <person name="Putnam N.H."/>
            <person name="Stanke M."/>
            <person name="Adamska M."/>
            <person name="Darling A."/>
            <person name="Degnan S.M."/>
            <person name="Oakley T.H."/>
            <person name="Plachetzki D.C."/>
            <person name="Zhai Y."/>
            <person name="Adamski M."/>
            <person name="Calcino A."/>
            <person name="Cummins S.F."/>
            <person name="Goodstein D.M."/>
            <person name="Harris C."/>
            <person name="Jackson D.J."/>
            <person name="Leys S.P."/>
            <person name="Shu S."/>
            <person name="Woodcroft B.J."/>
            <person name="Vervoort M."/>
            <person name="Kosik K.S."/>
            <person name="Manning G."/>
            <person name="Degnan B.M."/>
            <person name="Rokhsar D.S."/>
        </authorList>
    </citation>
    <scope>NUCLEOTIDE SEQUENCE [LARGE SCALE GENOMIC DNA]</scope>
</reference>
<dbReference type="GO" id="GO:0005886">
    <property type="term" value="C:plasma membrane"/>
    <property type="evidence" value="ECO:0007669"/>
    <property type="project" value="TreeGrafter"/>
</dbReference>
<keyword evidence="2" id="KW-0472">Membrane</keyword>
<dbReference type="GO" id="GO:0050839">
    <property type="term" value="F:cell adhesion molecule binding"/>
    <property type="evidence" value="ECO:0007669"/>
    <property type="project" value="TreeGrafter"/>
</dbReference>
<dbReference type="InterPro" id="IPR051275">
    <property type="entry name" value="Cell_adhesion_signaling"/>
</dbReference>
<feature type="domain" description="Ig-like" evidence="7">
    <location>
        <begin position="186"/>
        <end position="262"/>
    </location>
</feature>
<dbReference type="InterPro" id="IPR013783">
    <property type="entry name" value="Ig-like_fold"/>
</dbReference>
<dbReference type="PANTHER" id="PTHR11640:SF164">
    <property type="entry name" value="MAM DOMAIN-CONTAINING GLYCOSYLPHOSPHATIDYLINOSITOL ANCHOR PROTEIN 1"/>
    <property type="match status" value="1"/>
</dbReference>
<dbReference type="AlphaFoldDB" id="A0AAN0IUL3"/>
<dbReference type="KEGG" id="aqu:105316400"/>
<keyword evidence="5" id="KW-0393">Immunoglobulin domain</keyword>
<dbReference type="Proteomes" id="UP000007879">
    <property type="component" value="Unassembled WGS sequence"/>
</dbReference>
<dbReference type="InterPro" id="IPR003599">
    <property type="entry name" value="Ig_sub"/>
</dbReference>
<dbReference type="SMART" id="SM00408">
    <property type="entry name" value="IGc2"/>
    <property type="match status" value="2"/>
</dbReference>
<keyword evidence="9" id="KW-1185">Reference proteome</keyword>
<evidence type="ECO:0000259" key="7">
    <source>
        <dbReference type="PROSITE" id="PS50835"/>
    </source>
</evidence>
<dbReference type="InterPro" id="IPR003598">
    <property type="entry name" value="Ig_sub2"/>
</dbReference>
<dbReference type="Pfam" id="PF13927">
    <property type="entry name" value="Ig_3"/>
    <property type="match status" value="2"/>
</dbReference>
<sequence length="412" mass="45563">MYPAGMILLLLSLVVQSSLQYQVKPFTSLINGITCISDPCKLYDDVTNEGLAFNPDKFVGNRFEITPSFDHIPFNYFFNRMDIYYYSNPSLGYGLPHIWMYIYYPTPKHGVHLTFINNYKVSQSDDDTIMLSMIVLNAKPYNNTAKEIPLLELFSPTTSDFATQKTFISEIKFFIDTEPISFSALPIVFMSPNQTLEPDTVQPSLNLSCTVVNNGTFHWTWSGPGVSISNGVMKLADTTRTSILMLSNVSAADAGDYTCSASYLAMGNNSWGVINPNTNTSKISLTLFSSVSATANTVIIEEGKDVTLSCIFTGYLPINYEISWTDSRGMKSSDGIIANGDNTQFMSQRGSPSTSPAVQSNLTIASVKETDSGLYTCTMSGTGSRDTILLIVFRLVTQIELEPWNINRKARS</sequence>
<comment type="subcellular location">
    <subcellularLocation>
        <location evidence="1">Membrane</location>
        <topology evidence="1">Single-pass type I membrane protein</topology>
    </subcellularLocation>
</comment>
<feature type="domain" description="Ig-like" evidence="7">
    <location>
        <begin position="276"/>
        <end position="389"/>
    </location>
</feature>
<evidence type="ECO:0000256" key="3">
    <source>
        <dbReference type="ARBA" id="ARBA00023157"/>
    </source>
</evidence>